<evidence type="ECO:0000313" key="1">
    <source>
        <dbReference type="EMBL" id="KAJ9553982.1"/>
    </source>
</evidence>
<accession>A0AA38WB63</accession>
<keyword evidence="2" id="KW-1185">Reference proteome</keyword>
<evidence type="ECO:0000313" key="2">
    <source>
        <dbReference type="Proteomes" id="UP001172457"/>
    </source>
</evidence>
<dbReference type="InterPro" id="IPR032675">
    <property type="entry name" value="LRR_dom_sf"/>
</dbReference>
<dbReference type="EMBL" id="JARYMX010000004">
    <property type="protein sequence ID" value="KAJ9553982.1"/>
    <property type="molecule type" value="Genomic_DNA"/>
</dbReference>
<dbReference type="PANTHER" id="PTHR11017">
    <property type="entry name" value="LEUCINE-RICH REPEAT-CONTAINING PROTEIN"/>
    <property type="match status" value="1"/>
</dbReference>
<protein>
    <submittedName>
        <fullName evidence="1">Uncharacterized protein</fullName>
    </submittedName>
</protein>
<dbReference type="Proteomes" id="UP001172457">
    <property type="component" value="Chromosome 4"/>
</dbReference>
<dbReference type="PANTHER" id="PTHR11017:SF544">
    <property type="entry name" value="ADP-RIBOSYL CYCLASE_CYCLIC ADP-RIBOSE HYDROLASE"/>
    <property type="match status" value="1"/>
</dbReference>
<dbReference type="InterPro" id="IPR044974">
    <property type="entry name" value="Disease_R_plants"/>
</dbReference>
<name>A0AA38WB63_9ASTR</name>
<dbReference type="SUPFAM" id="SSF52058">
    <property type="entry name" value="L domain-like"/>
    <property type="match status" value="1"/>
</dbReference>
<comment type="caution">
    <text evidence="1">The sequence shown here is derived from an EMBL/GenBank/DDBJ whole genome shotgun (WGS) entry which is preliminary data.</text>
</comment>
<dbReference type="Gene3D" id="3.80.10.10">
    <property type="entry name" value="Ribonuclease Inhibitor"/>
    <property type="match status" value="2"/>
</dbReference>
<reference evidence="1" key="1">
    <citation type="submission" date="2023-03" db="EMBL/GenBank/DDBJ databases">
        <title>Chromosome-scale reference genome and RAD-based genetic map of yellow starthistle (Centaurea solstitialis) reveal putative structural variation and QTLs associated with invader traits.</title>
        <authorList>
            <person name="Reatini B."/>
            <person name="Cang F.A."/>
            <person name="Jiang Q."/>
            <person name="Mckibben M.T.W."/>
            <person name="Barker M.S."/>
            <person name="Rieseberg L.H."/>
            <person name="Dlugosch K.M."/>
        </authorList>
    </citation>
    <scope>NUCLEOTIDE SEQUENCE</scope>
    <source>
        <strain evidence="1">CAN-66</strain>
        <tissue evidence="1">Leaf</tissue>
    </source>
</reference>
<gene>
    <name evidence="1" type="ORF">OSB04_018027</name>
</gene>
<organism evidence="1 2">
    <name type="scientific">Centaurea solstitialis</name>
    <name type="common">yellow star-thistle</name>
    <dbReference type="NCBI Taxonomy" id="347529"/>
    <lineage>
        <taxon>Eukaryota</taxon>
        <taxon>Viridiplantae</taxon>
        <taxon>Streptophyta</taxon>
        <taxon>Embryophyta</taxon>
        <taxon>Tracheophyta</taxon>
        <taxon>Spermatophyta</taxon>
        <taxon>Magnoliopsida</taxon>
        <taxon>eudicotyledons</taxon>
        <taxon>Gunneridae</taxon>
        <taxon>Pentapetalae</taxon>
        <taxon>asterids</taxon>
        <taxon>campanulids</taxon>
        <taxon>Asterales</taxon>
        <taxon>Asteraceae</taxon>
        <taxon>Carduoideae</taxon>
        <taxon>Cardueae</taxon>
        <taxon>Centaureinae</taxon>
        <taxon>Centaurea</taxon>
    </lineage>
</organism>
<sequence>MYNSNIVQLWEGGERKIHCDTTHLLLTTLDLGLTPNLEMLSILDLRPTPNIETLNLVGCKDLLELDMPHECPQLKSLNLNCPKLGSLNLGRTPKIEILNLEKCKYLVELDMPRQCPQLKSLNLSCPRLRSLNLDDLVFPKLENLDIRGYSELKTLDLDRTLYLKKCSNLVELRAPIGGLKNLIHLESQGFLRFTDIEILNKGGLPELKLFVKSIDICPLHPDNNFPKFQFECSYEKDLPSLIGNVEKLISVGFSCACTNLQSFYGSICGLQHLTNLTLHGSIPEAPKDLDRLQCLEKLTFILLLKHLKILLRLIGCKLLEKLPEDLCRLECLEMLVLTIVTGFAKKRANFELFDFDPNRDRSQIGSPFLSGPYQLWSANSNSIDNDLEIDLWRFIR</sequence>
<dbReference type="GO" id="GO:0006952">
    <property type="term" value="P:defense response"/>
    <property type="evidence" value="ECO:0007669"/>
    <property type="project" value="InterPro"/>
</dbReference>
<dbReference type="AlphaFoldDB" id="A0AA38WB63"/>
<proteinExistence type="predicted"/>